<comment type="pathway">
    <text evidence="2">Protein modification; protein sumoylation.</text>
</comment>
<dbReference type="InterPro" id="IPR004181">
    <property type="entry name" value="Znf_MIZ"/>
</dbReference>
<comment type="caution">
    <text evidence="15">The sequence shown here is derived from an EMBL/GenBank/DDBJ whole genome shotgun (WGS) entry which is preliminary data.</text>
</comment>
<keyword evidence="5" id="KW-0808">Transferase</keyword>
<evidence type="ECO:0000256" key="2">
    <source>
        <dbReference type="ARBA" id="ARBA00004718"/>
    </source>
</evidence>
<dbReference type="Pfam" id="PF11789">
    <property type="entry name" value="zf-Nse"/>
    <property type="match status" value="1"/>
</dbReference>
<keyword evidence="7 13" id="KW-0863">Zinc-finger</keyword>
<reference evidence="15 16" key="1">
    <citation type="journal article" date="2022" name="Gigascience">
        <title>A chromosome-level genome assembly and annotation of the desert horned lizard, Phrynosoma platyrhinos, provides insight into chromosomal rearrangements among reptiles.</title>
        <authorList>
            <person name="Koochekian N."/>
            <person name="Ascanio A."/>
            <person name="Farleigh K."/>
            <person name="Card D.C."/>
            <person name="Schield D.R."/>
            <person name="Castoe T.A."/>
            <person name="Jezkova T."/>
        </authorList>
    </citation>
    <scope>NUCLEOTIDE SEQUENCE [LARGE SCALE GENOMIC DNA]</scope>
    <source>
        <strain evidence="15">NK-2021</strain>
    </source>
</reference>
<evidence type="ECO:0000256" key="13">
    <source>
        <dbReference type="PROSITE-ProRule" id="PRU00452"/>
    </source>
</evidence>
<evidence type="ECO:0000313" key="16">
    <source>
        <dbReference type="Proteomes" id="UP000826234"/>
    </source>
</evidence>
<dbReference type="EMBL" id="JAIPUX010005289">
    <property type="protein sequence ID" value="KAH0617442.1"/>
    <property type="molecule type" value="Genomic_DNA"/>
</dbReference>
<dbReference type="CDD" id="cd16651">
    <property type="entry name" value="SPL-RING_NSE2"/>
    <property type="match status" value="1"/>
</dbReference>
<evidence type="ECO:0000256" key="12">
    <source>
        <dbReference type="ARBA" id="ARBA00032533"/>
    </source>
</evidence>
<organism evidence="15 16">
    <name type="scientific">Phrynosoma platyrhinos</name>
    <name type="common">Desert horned lizard</name>
    <dbReference type="NCBI Taxonomy" id="52577"/>
    <lineage>
        <taxon>Eukaryota</taxon>
        <taxon>Metazoa</taxon>
        <taxon>Chordata</taxon>
        <taxon>Craniata</taxon>
        <taxon>Vertebrata</taxon>
        <taxon>Euteleostomi</taxon>
        <taxon>Lepidosauria</taxon>
        <taxon>Squamata</taxon>
        <taxon>Bifurcata</taxon>
        <taxon>Unidentata</taxon>
        <taxon>Episquamata</taxon>
        <taxon>Toxicofera</taxon>
        <taxon>Iguania</taxon>
        <taxon>Phrynosomatidae</taxon>
        <taxon>Phrynosomatinae</taxon>
        <taxon>Phrynosoma</taxon>
    </lineage>
</organism>
<gene>
    <name evidence="15" type="ORF">JD844_015677</name>
</gene>
<evidence type="ECO:0000256" key="3">
    <source>
        <dbReference type="ARBA" id="ARBA00008212"/>
    </source>
</evidence>
<evidence type="ECO:0000259" key="14">
    <source>
        <dbReference type="PROSITE" id="PS51044"/>
    </source>
</evidence>
<dbReference type="PROSITE" id="PS51044">
    <property type="entry name" value="ZF_SP_RING"/>
    <property type="match status" value="1"/>
</dbReference>
<keyword evidence="10" id="KW-0539">Nucleus</keyword>
<evidence type="ECO:0000256" key="8">
    <source>
        <dbReference type="ARBA" id="ARBA00022786"/>
    </source>
</evidence>
<dbReference type="PANTHER" id="PTHR21330:SF1">
    <property type="entry name" value="E3 SUMO-PROTEIN LIGASE NSE2"/>
    <property type="match status" value="1"/>
</dbReference>
<accession>A0ABQ7SJC4</accession>
<comment type="subcellular location">
    <subcellularLocation>
        <location evidence="1">Nucleus</location>
    </subcellularLocation>
</comment>
<name>A0ABQ7SJC4_PHRPL</name>
<dbReference type="SUPFAM" id="SSF57850">
    <property type="entry name" value="RING/U-box"/>
    <property type="match status" value="1"/>
</dbReference>
<proteinExistence type="inferred from homology"/>
<keyword evidence="16" id="KW-1185">Reference proteome</keyword>
<keyword evidence="9" id="KW-0862">Zinc</keyword>
<evidence type="ECO:0000256" key="10">
    <source>
        <dbReference type="ARBA" id="ARBA00023242"/>
    </source>
</evidence>
<dbReference type="PANTHER" id="PTHR21330">
    <property type="entry name" value="E3 SUMO-PROTEIN LIGASE NSE2"/>
    <property type="match status" value="1"/>
</dbReference>
<evidence type="ECO:0000256" key="11">
    <source>
        <dbReference type="ARBA" id="ARBA00031731"/>
    </source>
</evidence>
<evidence type="ECO:0000313" key="15">
    <source>
        <dbReference type="EMBL" id="KAH0617442.1"/>
    </source>
</evidence>
<dbReference type="InterPro" id="IPR026846">
    <property type="entry name" value="Nse2(Mms21)"/>
</dbReference>
<evidence type="ECO:0000256" key="1">
    <source>
        <dbReference type="ARBA" id="ARBA00004123"/>
    </source>
</evidence>
<evidence type="ECO:0000256" key="9">
    <source>
        <dbReference type="ARBA" id="ARBA00022833"/>
    </source>
</evidence>
<evidence type="ECO:0000256" key="4">
    <source>
        <dbReference type="ARBA" id="ARBA00020923"/>
    </source>
</evidence>
<sequence length="121" mass="13800">SVQSDPEQIPDLEQVDEDIAVTQSQMNFICPITQHEICVAEEEMRKPVKNKVCGHTYEEDAILELIRTKEQPNYIPRHVSPQNSCPKVGCNNRQVKKSDLVADEVLKRTIDSQSKHSRSTQ</sequence>
<dbReference type="Proteomes" id="UP000826234">
    <property type="component" value="Unassembled WGS sequence"/>
</dbReference>
<evidence type="ECO:0000256" key="6">
    <source>
        <dbReference type="ARBA" id="ARBA00022723"/>
    </source>
</evidence>
<evidence type="ECO:0000256" key="7">
    <source>
        <dbReference type="ARBA" id="ARBA00022771"/>
    </source>
</evidence>
<feature type="domain" description="SP-RING-type" evidence="14">
    <location>
        <begin position="15"/>
        <end position="115"/>
    </location>
</feature>
<keyword evidence="8" id="KW-0833">Ubl conjugation pathway</keyword>
<dbReference type="Gene3D" id="3.30.40.10">
    <property type="entry name" value="Zinc/RING finger domain, C3HC4 (zinc finger)"/>
    <property type="match status" value="1"/>
</dbReference>
<protein>
    <recommendedName>
        <fullName evidence="4">E3 SUMO-protein ligase NSE2</fullName>
    </recommendedName>
    <alternativeName>
        <fullName evidence="11">E3 SUMO-protein transferase NSE2</fullName>
    </alternativeName>
    <alternativeName>
        <fullName evidence="12">Non-structural maintenance of chromosomes element 2 homolog</fullName>
    </alternativeName>
</protein>
<dbReference type="InterPro" id="IPR013083">
    <property type="entry name" value="Znf_RING/FYVE/PHD"/>
</dbReference>
<keyword evidence="6" id="KW-0479">Metal-binding</keyword>
<comment type="similarity">
    <text evidence="3">Belongs to the NSE2 family.</text>
</comment>
<evidence type="ECO:0000256" key="5">
    <source>
        <dbReference type="ARBA" id="ARBA00022679"/>
    </source>
</evidence>
<feature type="non-terminal residue" evidence="15">
    <location>
        <position position="1"/>
    </location>
</feature>